<sequence length="43" mass="4608">MVRLVHSLKGIAGNLGFNRLLLCAQHTEQILKADGKHAAAAIK</sequence>
<dbReference type="GO" id="GO:0016301">
    <property type="term" value="F:kinase activity"/>
    <property type="evidence" value="ECO:0007669"/>
    <property type="project" value="UniProtKB-KW"/>
</dbReference>
<proteinExistence type="predicted"/>
<keyword evidence="1" id="KW-0902">Two-component regulatory system</keyword>
<accession>A0ABP2XZH5</accession>
<organism evidence="4 5">
    <name type="scientific">Pseudoalteromonas undina</name>
    <dbReference type="NCBI Taxonomy" id="43660"/>
    <lineage>
        <taxon>Bacteria</taxon>
        <taxon>Pseudomonadati</taxon>
        <taxon>Pseudomonadota</taxon>
        <taxon>Gammaproteobacteria</taxon>
        <taxon>Alteromonadales</taxon>
        <taxon>Pseudoalteromonadaceae</taxon>
        <taxon>Pseudoalteromonas</taxon>
    </lineage>
</organism>
<keyword evidence="5" id="KW-1185">Reference proteome</keyword>
<dbReference type="Proteomes" id="UP000016534">
    <property type="component" value="Unassembled WGS sequence"/>
</dbReference>
<reference evidence="4" key="2">
    <citation type="submission" date="2013-04" db="EMBL/GenBank/DDBJ databases">
        <title>Genome sequence of Pseudoalteromonas undina.</title>
        <authorList>
            <person name="Xie B.-B."/>
            <person name="Rong J.-C."/>
            <person name="Qin Q.-L."/>
            <person name="Shu Y.-L."/>
            <person name="Zhang Y.-Z."/>
        </authorList>
    </citation>
    <scope>NUCLEOTIDE SEQUENCE</scope>
    <source>
        <strain evidence="4">NCIMB 2128</strain>
    </source>
</reference>
<dbReference type="PROSITE" id="PS50894">
    <property type="entry name" value="HPT"/>
    <property type="match status" value="1"/>
</dbReference>
<dbReference type="SUPFAM" id="SSF47226">
    <property type="entry name" value="Histidine-containing phosphotransfer domain, HPT domain"/>
    <property type="match status" value="1"/>
</dbReference>
<keyword evidence="4" id="KW-0808">Transferase</keyword>
<feature type="modified residue" description="Phosphohistidine" evidence="2">
    <location>
        <position position="6"/>
    </location>
</feature>
<protein>
    <submittedName>
        <fullName evidence="4">Sensory box sensor histidine kinase/response regulator</fullName>
    </submittedName>
</protein>
<comment type="caution">
    <text evidence="4">The sequence shown here is derived from an EMBL/GenBank/DDBJ whole genome shotgun (WGS) entry which is preliminary data.</text>
</comment>
<gene>
    <name evidence="4" type="ORF">PUND_10584</name>
</gene>
<evidence type="ECO:0000259" key="3">
    <source>
        <dbReference type="PROSITE" id="PS50894"/>
    </source>
</evidence>
<evidence type="ECO:0000256" key="2">
    <source>
        <dbReference type="PROSITE-ProRule" id="PRU00110"/>
    </source>
</evidence>
<dbReference type="InterPro" id="IPR036641">
    <property type="entry name" value="HPT_dom_sf"/>
</dbReference>
<feature type="domain" description="HPt" evidence="3">
    <location>
        <begin position="1"/>
        <end position="43"/>
    </location>
</feature>
<reference evidence="4" key="1">
    <citation type="journal article" date="2012" name="J. Bacteriol.">
        <title>Genome sequences of type strains of seven species of the marine bacterium Pseudoalteromonas.</title>
        <authorList>
            <person name="Xie B.B."/>
            <person name="Shu Y.L."/>
            <person name="Qin Q.L."/>
            <person name="Rong J.C."/>
            <person name="Zhang X.Y."/>
            <person name="Chen X.L."/>
            <person name="Shi M."/>
            <person name="He H.L."/>
            <person name="Zhou B.C."/>
            <person name="Zhang Y.Z."/>
        </authorList>
    </citation>
    <scope>NUCLEOTIDE SEQUENCE [LARGE SCALE GENOMIC DNA]</scope>
    <source>
        <strain evidence="4">NCIMB 2128</strain>
    </source>
</reference>
<dbReference type="InterPro" id="IPR008207">
    <property type="entry name" value="Sig_transdc_His_kin_Hpt_dom"/>
</dbReference>
<evidence type="ECO:0000256" key="1">
    <source>
        <dbReference type="ARBA" id="ARBA00023012"/>
    </source>
</evidence>
<dbReference type="Pfam" id="PF01627">
    <property type="entry name" value="Hpt"/>
    <property type="match status" value="1"/>
</dbReference>
<keyword evidence="2" id="KW-0597">Phosphoprotein</keyword>
<name>A0ABP2XZH5_9GAMM</name>
<evidence type="ECO:0000313" key="4">
    <source>
        <dbReference type="EMBL" id="ERG60788.1"/>
    </source>
</evidence>
<keyword evidence="4" id="KW-0418">Kinase</keyword>
<dbReference type="Gene3D" id="1.20.120.160">
    <property type="entry name" value="HPT domain"/>
    <property type="match status" value="1"/>
</dbReference>
<dbReference type="EMBL" id="AHCF02000018">
    <property type="protein sequence ID" value="ERG60788.1"/>
    <property type="molecule type" value="Genomic_DNA"/>
</dbReference>
<evidence type="ECO:0000313" key="5">
    <source>
        <dbReference type="Proteomes" id="UP000016534"/>
    </source>
</evidence>